<reference evidence="6" key="2">
    <citation type="submission" date="2022-01" db="EMBL/GenBank/DDBJ databases">
        <authorList>
            <person name="Hirooka S."/>
            <person name="Miyagishima S.Y."/>
        </authorList>
    </citation>
    <scope>NUCLEOTIDE SEQUENCE</scope>
    <source>
        <strain evidence="6">NBRC 102759</strain>
    </source>
</reference>
<dbReference type="Proteomes" id="UP001061958">
    <property type="component" value="Unassembled WGS sequence"/>
</dbReference>
<comment type="caution">
    <text evidence="6">The sequence shown here is derived from an EMBL/GenBank/DDBJ whole genome shotgun (WGS) entry which is preliminary data.</text>
</comment>
<reference evidence="6" key="1">
    <citation type="journal article" date="2022" name="Proc. Natl. Acad. Sci. U.S.A.">
        <title>Life cycle and functional genomics of the unicellular red alga Galdieria for elucidating algal and plant evolution and industrial use.</title>
        <authorList>
            <person name="Hirooka S."/>
            <person name="Itabashi T."/>
            <person name="Ichinose T.M."/>
            <person name="Onuma R."/>
            <person name="Fujiwara T."/>
            <person name="Yamashita S."/>
            <person name="Jong L.W."/>
            <person name="Tomita R."/>
            <person name="Iwane A.H."/>
            <person name="Miyagishima S.Y."/>
        </authorList>
    </citation>
    <scope>NUCLEOTIDE SEQUENCE</scope>
    <source>
        <strain evidence="6">NBRC 102759</strain>
    </source>
</reference>
<evidence type="ECO:0000256" key="2">
    <source>
        <dbReference type="ARBA" id="ARBA00022737"/>
    </source>
</evidence>
<accession>A0A9C7UMA2</accession>
<feature type="transmembrane region" description="Helical" evidence="5">
    <location>
        <begin position="166"/>
        <end position="184"/>
    </location>
</feature>
<dbReference type="AlphaFoldDB" id="A0A9C7UMA2"/>
<name>A0A9C7UMA2_9RHOD</name>
<keyword evidence="3" id="KW-0805">Transcription regulation</keyword>
<dbReference type="InterPro" id="IPR015943">
    <property type="entry name" value="WD40/YVTN_repeat-like_dom_sf"/>
</dbReference>
<keyword evidence="2" id="KW-0677">Repeat</keyword>
<dbReference type="InterPro" id="IPR036322">
    <property type="entry name" value="WD40_repeat_dom_sf"/>
</dbReference>
<organism evidence="6 7">
    <name type="scientific">Galdieria partita</name>
    <dbReference type="NCBI Taxonomy" id="83374"/>
    <lineage>
        <taxon>Eukaryota</taxon>
        <taxon>Rhodophyta</taxon>
        <taxon>Bangiophyceae</taxon>
        <taxon>Galdieriales</taxon>
        <taxon>Galdieriaceae</taxon>
        <taxon>Galdieria</taxon>
    </lineage>
</organism>
<keyword evidence="4" id="KW-0804">Transcription</keyword>
<dbReference type="Gene3D" id="2.130.10.10">
    <property type="entry name" value="YVTN repeat-like/Quinoprotein amine dehydrogenase"/>
    <property type="match status" value="1"/>
</dbReference>
<protein>
    <submittedName>
        <fullName evidence="6">Uncharacterized protein</fullName>
    </submittedName>
</protein>
<keyword evidence="7" id="KW-1185">Reference proteome</keyword>
<evidence type="ECO:0000256" key="4">
    <source>
        <dbReference type="ARBA" id="ARBA00023163"/>
    </source>
</evidence>
<evidence type="ECO:0000256" key="1">
    <source>
        <dbReference type="ARBA" id="ARBA00022574"/>
    </source>
</evidence>
<proteinExistence type="predicted"/>
<evidence type="ECO:0000313" key="7">
    <source>
        <dbReference type="Proteomes" id="UP001061958"/>
    </source>
</evidence>
<keyword evidence="1" id="KW-0853">WD repeat</keyword>
<gene>
    <name evidence="6" type="ORF">GpartN1_g199.t1</name>
</gene>
<keyword evidence="5" id="KW-1133">Transmembrane helix</keyword>
<keyword evidence="5" id="KW-0812">Transmembrane</keyword>
<evidence type="ECO:0000256" key="3">
    <source>
        <dbReference type="ARBA" id="ARBA00023015"/>
    </source>
</evidence>
<evidence type="ECO:0000256" key="5">
    <source>
        <dbReference type="SAM" id="Phobius"/>
    </source>
</evidence>
<dbReference type="OrthoDB" id="7318948at2759"/>
<dbReference type="PANTHER" id="PTHR10253">
    <property type="entry name" value="POLYCOMB PROTEIN"/>
    <property type="match status" value="1"/>
</dbReference>
<dbReference type="SUPFAM" id="SSF50978">
    <property type="entry name" value="WD40 repeat-like"/>
    <property type="match status" value="1"/>
</dbReference>
<dbReference type="InterPro" id="IPR051243">
    <property type="entry name" value="PcG_WD-repeat"/>
</dbReference>
<evidence type="ECO:0000313" key="6">
    <source>
        <dbReference type="EMBL" id="GJQ08408.1"/>
    </source>
</evidence>
<sequence length="350" mass="38844">MDEQDRKRLKTQNSELTWKLKKVIRESSGENVISLLPNRLDSSLHNIVSSISKHQVNIYDSAHFGENLDLFMAFRSAPEEEFLCGAWVKADIDGSDALSDTILAVGSKSGKIHLLSLAYSQEIEVIDGNEKGSSIIGLAGSSLHAVTFASCGTDGNVKIWKRKKDISVLIGIISLSSVIVSFAGDHSILLAGKDNTLRSFDISSILTDFESVDLPVHFRENDGQIIVRRSNNMSRLCHFQVLHDHQVICLFTDGVVQLINILNGEQQVRWEISNFSKSDPCHFGICPEGKYFVVSNSNGIVQLYDIPTGKKVDKFQNERMRKACGNTVFGNSKSTLIVSTDCILWFFVKS</sequence>
<keyword evidence="5" id="KW-0472">Membrane</keyword>
<dbReference type="EMBL" id="BQMJ01000002">
    <property type="protein sequence ID" value="GJQ08408.1"/>
    <property type="molecule type" value="Genomic_DNA"/>
</dbReference>